<keyword evidence="4" id="KW-0449">Lipoprotein</keyword>
<sequence>MKFQYKEDHPFEYRKKEGEKIRKKYPDRVPVIVEKAPKARVPDLDKRKYLVPSDLTVGQFYFLIRKRIHLRPEDALFFFVNNTIPPTSATVMRVCMGSEWWQPSRWEHLDSGEGEGSVWDVGKRSLAPAMEETEGEDTWKHCTVHAVIIFSPAQLVFFAASSAQGESMSGQSRWISFARGMERIEFHSIAAN</sequence>
<dbReference type="SUPFAM" id="SSF54236">
    <property type="entry name" value="Ubiquitin-like"/>
    <property type="match status" value="1"/>
</dbReference>
<evidence type="ECO:0000313" key="6">
    <source>
        <dbReference type="EMBL" id="KAF6368495.1"/>
    </source>
</evidence>
<dbReference type="InterPro" id="IPR004241">
    <property type="entry name" value="Atg8-like"/>
</dbReference>
<evidence type="ECO:0000313" key="7">
    <source>
        <dbReference type="Proteomes" id="UP000527355"/>
    </source>
</evidence>
<organism evidence="6 7">
    <name type="scientific">Myotis myotis</name>
    <name type="common">Greater mouse-eared bat</name>
    <name type="synonym">Vespertilio myotis</name>
    <dbReference type="NCBI Taxonomy" id="51298"/>
    <lineage>
        <taxon>Eukaryota</taxon>
        <taxon>Metazoa</taxon>
        <taxon>Chordata</taxon>
        <taxon>Craniata</taxon>
        <taxon>Vertebrata</taxon>
        <taxon>Euteleostomi</taxon>
        <taxon>Mammalia</taxon>
        <taxon>Eutheria</taxon>
        <taxon>Laurasiatheria</taxon>
        <taxon>Chiroptera</taxon>
        <taxon>Yangochiroptera</taxon>
        <taxon>Vespertilionidae</taxon>
        <taxon>Myotis</taxon>
    </lineage>
</organism>
<dbReference type="GO" id="GO:0006914">
    <property type="term" value="P:autophagy"/>
    <property type="evidence" value="ECO:0007669"/>
    <property type="project" value="UniProtKB-KW"/>
</dbReference>
<accession>A0A7J7Z352</accession>
<comment type="similarity">
    <text evidence="2 5">Belongs to the ATG8 family.</text>
</comment>
<name>A0A7J7Z352_MYOMY</name>
<gene>
    <name evidence="6" type="ORF">mMyoMyo1_005418</name>
</gene>
<evidence type="ECO:0000256" key="5">
    <source>
        <dbReference type="RuleBase" id="RU004384"/>
    </source>
</evidence>
<proteinExistence type="inferred from homology"/>
<dbReference type="InterPro" id="IPR029071">
    <property type="entry name" value="Ubiquitin-like_domsf"/>
</dbReference>
<dbReference type="PANTHER" id="PTHR10969">
    <property type="entry name" value="MICROTUBULE-ASSOCIATED PROTEINS 1A/1B LIGHT CHAIN 3-RELATED"/>
    <property type="match status" value="1"/>
</dbReference>
<keyword evidence="6" id="KW-0675">Receptor</keyword>
<dbReference type="Pfam" id="PF02991">
    <property type="entry name" value="ATG8"/>
    <property type="match status" value="1"/>
</dbReference>
<comment type="caution">
    <text evidence="6">The sequence shown here is derived from an EMBL/GenBank/DDBJ whole genome shotgun (WGS) entry which is preliminary data.</text>
</comment>
<comment type="subcellular location">
    <subcellularLocation>
        <location evidence="1">Membrane</location>
    </subcellularLocation>
</comment>
<reference evidence="6 7" key="1">
    <citation type="journal article" date="2020" name="Nature">
        <title>Six reference-quality genomes reveal evolution of bat adaptations.</title>
        <authorList>
            <person name="Jebb D."/>
            <person name="Huang Z."/>
            <person name="Pippel M."/>
            <person name="Hughes G.M."/>
            <person name="Lavrichenko K."/>
            <person name="Devanna P."/>
            <person name="Winkler S."/>
            <person name="Jermiin L.S."/>
            <person name="Skirmuntt E.C."/>
            <person name="Katzourakis A."/>
            <person name="Burkitt-Gray L."/>
            <person name="Ray D.A."/>
            <person name="Sullivan K.A.M."/>
            <person name="Roscito J.G."/>
            <person name="Kirilenko B.M."/>
            <person name="Davalos L.M."/>
            <person name="Corthals A.P."/>
            <person name="Power M.L."/>
            <person name="Jones G."/>
            <person name="Ransome R.D."/>
            <person name="Dechmann D.K.N."/>
            <person name="Locatelli A.G."/>
            <person name="Puechmaille S.J."/>
            <person name="Fedrigo O."/>
            <person name="Jarvis E.D."/>
            <person name="Hiller M."/>
            <person name="Vernes S.C."/>
            <person name="Myers E.W."/>
            <person name="Teeling E.C."/>
        </authorList>
    </citation>
    <scope>NUCLEOTIDE SEQUENCE [LARGE SCALE GENOMIC DNA]</scope>
    <source>
        <strain evidence="6">MMyoMyo1</strain>
        <tissue evidence="6">Flight muscle</tissue>
    </source>
</reference>
<evidence type="ECO:0000256" key="1">
    <source>
        <dbReference type="ARBA" id="ARBA00004370"/>
    </source>
</evidence>
<dbReference type="EMBL" id="JABWUV010000003">
    <property type="protein sequence ID" value="KAF6368495.1"/>
    <property type="molecule type" value="Genomic_DNA"/>
</dbReference>
<dbReference type="Gene3D" id="3.10.20.90">
    <property type="entry name" value="Phosphatidylinositol 3-kinase Catalytic Subunit, Chain A, domain 1"/>
    <property type="match status" value="1"/>
</dbReference>
<dbReference type="VEuPathDB" id="HostDB:GABARAPL1"/>
<keyword evidence="5" id="KW-0072">Autophagy</keyword>
<keyword evidence="3" id="KW-0472">Membrane</keyword>
<evidence type="ECO:0000256" key="3">
    <source>
        <dbReference type="ARBA" id="ARBA00023136"/>
    </source>
</evidence>
<protein>
    <submittedName>
        <fullName evidence="6">GABA type A receptor associated protein like 1</fullName>
    </submittedName>
</protein>
<evidence type="ECO:0000256" key="4">
    <source>
        <dbReference type="ARBA" id="ARBA00023288"/>
    </source>
</evidence>
<dbReference type="GO" id="GO:0016020">
    <property type="term" value="C:membrane"/>
    <property type="evidence" value="ECO:0007669"/>
    <property type="project" value="UniProtKB-SubCell"/>
</dbReference>
<evidence type="ECO:0000256" key="2">
    <source>
        <dbReference type="ARBA" id="ARBA00007293"/>
    </source>
</evidence>
<dbReference type="AlphaFoldDB" id="A0A7J7Z352"/>
<dbReference type="Proteomes" id="UP000527355">
    <property type="component" value="Unassembled WGS sequence"/>
</dbReference>
<keyword evidence="7" id="KW-1185">Reference proteome</keyword>